<dbReference type="EMBL" id="CP094532">
    <property type="protein sequence ID" value="UOE41820.1"/>
    <property type="molecule type" value="Genomic_DNA"/>
</dbReference>
<dbReference type="RefSeq" id="WP_243550731.1">
    <property type="nucleotide sequence ID" value="NZ_CP094532.1"/>
</dbReference>
<protein>
    <recommendedName>
        <fullName evidence="1">Putative membrane protein insertion efficiency factor</fullName>
    </recommendedName>
</protein>
<dbReference type="PANTHER" id="PTHR33383:SF1">
    <property type="entry name" value="MEMBRANE PROTEIN INSERTION EFFICIENCY FACTOR-RELATED"/>
    <property type="match status" value="1"/>
</dbReference>
<dbReference type="HAMAP" id="MF_00386">
    <property type="entry name" value="UPF0161_YidD"/>
    <property type="match status" value="1"/>
</dbReference>
<accession>A0ABY4BRR1</accession>
<reference evidence="2 3" key="1">
    <citation type="submission" date="2022-03" db="EMBL/GenBank/DDBJ databases">
        <title>Chryseobacterium sp. isolated from particulate matters in swine house.</title>
        <authorList>
            <person name="Won M."/>
            <person name="Kim S.-J."/>
            <person name="Kwon S.-W."/>
        </authorList>
    </citation>
    <scope>NUCLEOTIDE SEQUENCE [LARGE SCALE GENOMIC DNA]</scope>
    <source>
        <strain evidence="2 3">SC2-2</strain>
    </source>
</reference>
<name>A0ABY4BRR1_9FLAO</name>
<comment type="subcellular location">
    <subcellularLocation>
        <location evidence="1">Cell membrane</location>
        <topology evidence="1">Peripheral membrane protein</topology>
        <orientation evidence="1">Cytoplasmic side</orientation>
    </subcellularLocation>
</comment>
<dbReference type="InterPro" id="IPR002696">
    <property type="entry name" value="Membr_insert_effic_factor_YidD"/>
</dbReference>
<evidence type="ECO:0000256" key="1">
    <source>
        <dbReference type="HAMAP-Rule" id="MF_00386"/>
    </source>
</evidence>
<evidence type="ECO:0000313" key="3">
    <source>
        <dbReference type="Proteomes" id="UP000831460"/>
    </source>
</evidence>
<comment type="similarity">
    <text evidence="1">Belongs to the UPF0161 family.</text>
</comment>
<organism evidence="2 3">
    <name type="scientific">Chryseobacterium suipulveris</name>
    <dbReference type="NCBI Taxonomy" id="2929800"/>
    <lineage>
        <taxon>Bacteria</taxon>
        <taxon>Pseudomonadati</taxon>
        <taxon>Bacteroidota</taxon>
        <taxon>Flavobacteriia</taxon>
        <taxon>Flavobacteriales</taxon>
        <taxon>Weeksellaceae</taxon>
        <taxon>Chryseobacterium group</taxon>
        <taxon>Chryseobacterium</taxon>
    </lineage>
</organism>
<keyword evidence="1" id="KW-0472">Membrane</keyword>
<evidence type="ECO:0000313" key="2">
    <source>
        <dbReference type="EMBL" id="UOE41820.1"/>
    </source>
</evidence>
<sequence>MKITFNKVITFPLVVLIKIYQWFISPLMPKNCRYEPTCSHYMMEALQIHGIFKGFYLGVKRILRCHPWGGEGYDPVPRK</sequence>
<comment type="function">
    <text evidence="1">Could be involved in insertion of integral membrane proteins into the membrane.</text>
</comment>
<keyword evidence="1" id="KW-1003">Cell membrane</keyword>
<dbReference type="Pfam" id="PF01809">
    <property type="entry name" value="YidD"/>
    <property type="match status" value="1"/>
</dbReference>
<gene>
    <name evidence="2" type="primary">yidD</name>
    <name evidence="2" type="ORF">MTP09_04080</name>
</gene>
<keyword evidence="3" id="KW-1185">Reference proteome</keyword>
<dbReference type="Proteomes" id="UP000831460">
    <property type="component" value="Chromosome"/>
</dbReference>
<dbReference type="PANTHER" id="PTHR33383">
    <property type="entry name" value="MEMBRANE PROTEIN INSERTION EFFICIENCY FACTOR-RELATED"/>
    <property type="match status" value="1"/>
</dbReference>
<dbReference type="SMART" id="SM01234">
    <property type="entry name" value="Haemolytic"/>
    <property type="match status" value="1"/>
</dbReference>
<dbReference type="NCBIfam" id="TIGR00278">
    <property type="entry name" value="membrane protein insertion efficiency factor YidD"/>
    <property type="match status" value="1"/>
</dbReference>
<proteinExistence type="inferred from homology"/>